<evidence type="ECO:0000256" key="1">
    <source>
        <dbReference type="SAM" id="SignalP"/>
    </source>
</evidence>
<keyword evidence="3" id="KW-1185">Reference proteome</keyword>
<comment type="caution">
    <text evidence="2">The sequence shown here is derived from an EMBL/GenBank/DDBJ whole genome shotgun (WGS) entry which is preliminary data.</text>
</comment>
<protein>
    <submittedName>
        <fullName evidence="2">Uncharacterized protein</fullName>
    </submittedName>
</protein>
<gene>
    <name evidence="2" type="ORF">MSPICULIGERA_LOCUS21957</name>
</gene>
<evidence type="ECO:0000313" key="2">
    <source>
        <dbReference type="EMBL" id="CAJ0583889.1"/>
    </source>
</evidence>
<sequence>MGRAGSLAATIAVIIGAAAAAGTFQTWMGLNEACTGSCAPQYQVQIRLCLEDATGSGCGSINDHVQLTPCCANAVAAWSAWSAPTACNANMTCGAEGPAQTRTCGALNGCPVNTTTCVGDTRINNGNPCATARTDGSYQICLFPKEECFLPYFKTFMNATKRYGCVVA</sequence>
<organism evidence="2 3">
    <name type="scientific">Mesorhabditis spiculigera</name>
    <dbReference type="NCBI Taxonomy" id="96644"/>
    <lineage>
        <taxon>Eukaryota</taxon>
        <taxon>Metazoa</taxon>
        <taxon>Ecdysozoa</taxon>
        <taxon>Nematoda</taxon>
        <taxon>Chromadorea</taxon>
        <taxon>Rhabditida</taxon>
        <taxon>Rhabditina</taxon>
        <taxon>Rhabditomorpha</taxon>
        <taxon>Rhabditoidea</taxon>
        <taxon>Rhabditidae</taxon>
        <taxon>Mesorhabditinae</taxon>
        <taxon>Mesorhabditis</taxon>
    </lineage>
</organism>
<evidence type="ECO:0000313" key="3">
    <source>
        <dbReference type="Proteomes" id="UP001177023"/>
    </source>
</evidence>
<reference evidence="2" key="1">
    <citation type="submission" date="2023-06" db="EMBL/GenBank/DDBJ databases">
        <authorList>
            <person name="Delattre M."/>
        </authorList>
    </citation>
    <scope>NUCLEOTIDE SEQUENCE</scope>
    <source>
        <strain evidence="2">AF72</strain>
    </source>
</reference>
<name>A0AA36DA22_9BILA</name>
<proteinExistence type="predicted"/>
<dbReference type="Proteomes" id="UP001177023">
    <property type="component" value="Unassembled WGS sequence"/>
</dbReference>
<feature type="signal peptide" evidence="1">
    <location>
        <begin position="1"/>
        <end position="20"/>
    </location>
</feature>
<feature type="chain" id="PRO_5041465585" evidence="1">
    <location>
        <begin position="21"/>
        <end position="168"/>
    </location>
</feature>
<accession>A0AA36DA22</accession>
<dbReference type="AlphaFoldDB" id="A0AA36DA22"/>
<keyword evidence="1" id="KW-0732">Signal</keyword>
<feature type="non-terminal residue" evidence="2">
    <location>
        <position position="1"/>
    </location>
</feature>
<dbReference type="EMBL" id="CATQJA010002665">
    <property type="protein sequence ID" value="CAJ0583889.1"/>
    <property type="molecule type" value="Genomic_DNA"/>
</dbReference>